<accession>A0ACB7ZMP4</accession>
<comment type="caution">
    <text evidence="1">The sequence shown here is derived from an EMBL/GenBank/DDBJ whole genome shotgun (WGS) entry which is preliminary data.</text>
</comment>
<sequence>MSTTTSMEDSAPLHSWAPLRRTWLSRGFALVYLCAVVALLHHHVLNLLQSTTIITLALFLADFVLAFMWIAYQGFRMRPIRRKVFLQNPAKVATKSNYPKLDVFICTADPDKEPPMSVVNTALSVMAYDYPTEKLSVYVSDDGGSQLTLFAFVEAAKFAAHWLPYCSKNKIVERSPEAHFGSTHLVWFPETDQIKNMYEHMKMKVESVVERGSIPCDYITNEQNQPQSFSKCFSKWTANGFARQDHPTIIQVILESDKDKDITGHPMPNLIYVSREKNRAIPHNFKAGALNALLRVSAVMTNAPIILTLDCDMRSNDPQTPLRAMCYHLDPQMASRLAYVQFPQNFHNINRDDIYGAEFKYPFHIDPFGMDGLGGPDYEGTGCFFRRRAFFGGPSSFVPPGNLELSPDRLVNGPIQSKEVLSLAHHVAGCTFEAQTIWGSKVGFRYGSLVEDLYTGYRLHCEGWRSIFCHPNRPAFLGDAPTTLNDMLNQTKRWTMGLLQVGLSKHSPIILGFKSLNPFHALCYTNYVYWPIWAIPITIYAFLPQLALLNSFSIFPKVSDVPWFFTYAFLFLGAYTQDFLEFSLAGGTFRRWWNNQRMWMVRALSSFTFGLGEYILQSFSFAKSGFNVTNKVVDDELGRRYDKGIFEFGVASSLFLPLTTAALINLLSFVRGIIHIFVYGGFEDLALWFGVVNCWPAYEAAFFRSDDGKMPMKITVISVVLASVLYLASSLAF</sequence>
<gene>
    <name evidence="1" type="ORF">Vadar_019547</name>
</gene>
<reference evidence="1 2" key="1">
    <citation type="journal article" date="2021" name="Hortic Res">
        <title>High-quality reference genome and annotation aids understanding of berry development for evergreen blueberry (Vaccinium darrowii).</title>
        <authorList>
            <person name="Yu J."/>
            <person name="Hulse-Kemp A.M."/>
            <person name="Babiker E."/>
            <person name="Staton M."/>
        </authorList>
    </citation>
    <scope>NUCLEOTIDE SEQUENCE [LARGE SCALE GENOMIC DNA]</scope>
    <source>
        <strain evidence="2">cv. NJ 8807/NJ 8810</strain>
        <tissue evidence="1">Young leaf</tissue>
    </source>
</reference>
<name>A0ACB7ZMP4_9ERIC</name>
<proteinExistence type="predicted"/>
<dbReference type="Proteomes" id="UP000828048">
    <property type="component" value="Chromosome 9"/>
</dbReference>
<evidence type="ECO:0000313" key="2">
    <source>
        <dbReference type="Proteomes" id="UP000828048"/>
    </source>
</evidence>
<protein>
    <submittedName>
        <fullName evidence="1">Uncharacterized protein</fullName>
    </submittedName>
</protein>
<dbReference type="EMBL" id="CM037159">
    <property type="protein sequence ID" value="KAH7866375.1"/>
    <property type="molecule type" value="Genomic_DNA"/>
</dbReference>
<organism evidence="1 2">
    <name type="scientific">Vaccinium darrowii</name>
    <dbReference type="NCBI Taxonomy" id="229202"/>
    <lineage>
        <taxon>Eukaryota</taxon>
        <taxon>Viridiplantae</taxon>
        <taxon>Streptophyta</taxon>
        <taxon>Embryophyta</taxon>
        <taxon>Tracheophyta</taxon>
        <taxon>Spermatophyta</taxon>
        <taxon>Magnoliopsida</taxon>
        <taxon>eudicotyledons</taxon>
        <taxon>Gunneridae</taxon>
        <taxon>Pentapetalae</taxon>
        <taxon>asterids</taxon>
        <taxon>Ericales</taxon>
        <taxon>Ericaceae</taxon>
        <taxon>Vaccinioideae</taxon>
        <taxon>Vaccinieae</taxon>
        <taxon>Vaccinium</taxon>
    </lineage>
</organism>
<evidence type="ECO:0000313" key="1">
    <source>
        <dbReference type="EMBL" id="KAH7866375.1"/>
    </source>
</evidence>
<keyword evidence="2" id="KW-1185">Reference proteome</keyword>